<dbReference type="EMBL" id="JALNTZ010000007">
    <property type="protein sequence ID" value="KAJ3645403.1"/>
    <property type="molecule type" value="Genomic_DNA"/>
</dbReference>
<dbReference type="Gene3D" id="3.40.50.11210">
    <property type="entry name" value="Rap/Ran-GAP"/>
    <property type="match status" value="1"/>
</dbReference>
<dbReference type="Gene3D" id="1.25.10.10">
    <property type="entry name" value="Leucine-rich Repeat Variant"/>
    <property type="match status" value="1"/>
</dbReference>
<feature type="compositionally biased region" description="Acidic residues" evidence="2">
    <location>
        <begin position="1166"/>
        <end position="1176"/>
    </location>
</feature>
<dbReference type="PANTHER" id="PTHR10063">
    <property type="entry name" value="TUBERIN"/>
    <property type="match status" value="1"/>
</dbReference>
<proteinExistence type="predicted"/>
<dbReference type="GO" id="GO:0032007">
    <property type="term" value="P:negative regulation of TOR signaling"/>
    <property type="evidence" value="ECO:0007669"/>
    <property type="project" value="InterPro"/>
</dbReference>
<dbReference type="SUPFAM" id="SSF111347">
    <property type="entry name" value="Rap/Ran-GAP"/>
    <property type="match status" value="1"/>
</dbReference>
<evidence type="ECO:0000256" key="1">
    <source>
        <dbReference type="ARBA" id="ARBA00022468"/>
    </source>
</evidence>
<dbReference type="GO" id="GO:0046627">
    <property type="term" value="P:negative regulation of insulin receptor signaling pathway"/>
    <property type="evidence" value="ECO:0007669"/>
    <property type="project" value="TreeGrafter"/>
</dbReference>
<evidence type="ECO:0000259" key="3">
    <source>
        <dbReference type="PROSITE" id="PS50085"/>
    </source>
</evidence>
<comment type="caution">
    <text evidence="4">The sequence shown here is derived from an EMBL/GenBank/DDBJ whole genome shotgun (WGS) entry which is preliminary data.</text>
</comment>
<feature type="compositionally biased region" description="Pro residues" evidence="2">
    <location>
        <begin position="1291"/>
        <end position="1303"/>
    </location>
</feature>
<dbReference type="GO" id="GO:0005096">
    <property type="term" value="F:GTPase activator activity"/>
    <property type="evidence" value="ECO:0007669"/>
    <property type="project" value="UniProtKB-KW"/>
</dbReference>
<dbReference type="PRINTS" id="PR01431">
    <property type="entry name" value="TUBERIN"/>
</dbReference>
<dbReference type="PROSITE" id="PS50085">
    <property type="entry name" value="RAPGAP"/>
    <property type="match status" value="1"/>
</dbReference>
<feature type="compositionally biased region" description="Basic and acidic residues" evidence="2">
    <location>
        <begin position="1727"/>
        <end position="1743"/>
    </location>
</feature>
<dbReference type="GO" id="GO:0033596">
    <property type="term" value="C:TSC1-TSC2 complex"/>
    <property type="evidence" value="ECO:0007669"/>
    <property type="project" value="InterPro"/>
</dbReference>
<evidence type="ECO:0000313" key="5">
    <source>
        <dbReference type="Proteomes" id="UP001168821"/>
    </source>
</evidence>
<keyword evidence="1" id="KW-0343">GTPase activation</keyword>
<dbReference type="Pfam" id="PF03542">
    <property type="entry name" value="Tuberin"/>
    <property type="match status" value="1"/>
</dbReference>
<dbReference type="GO" id="GO:0051726">
    <property type="term" value="P:regulation of cell cycle"/>
    <property type="evidence" value="ECO:0007669"/>
    <property type="project" value="TreeGrafter"/>
</dbReference>
<protein>
    <recommendedName>
        <fullName evidence="3">Rap-GAP domain-containing protein</fullName>
    </recommendedName>
</protein>
<keyword evidence="5" id="KW-1185">Reference proteome</keyword>
<dbReference type="InterPro" id="IPR024584">
    <property type="entry name" value="Tuberin_N"/>
</dbReference>
<dbReference type="Pfam" id="PF02145">
    <property type="entry name" value="Rap_GAP"/>
    <property type="match status" value="1"/>
</dbReference>
<evidence type="ECO:0000313" key="4">
    <source>
        <dbReference type="EMBL" id="KAJ3645403.1"/>
    </source>
</evidence>
<feature type="compositionally biased region" description="Low complexity" evidence="2">
    <location>
        <begin position="1177"/>
        <end position="1204"/>
    </location>
</feature>
<sequence>MSKDKTFQEKLKSMFRTKKDPIVNVQPNREFILTNEILHDLGKDSSTNTRVKTMKELTAHLSRLETNGVEKLWSCIQDMFLREYPNDVRHATFTFLQTIIKSQFDRIYVMRAQFFRFIKHHDNPQDIAPRVDLLAALTNDGKEVEHFEEEIGPFLLNWFSDVSRVGKLNEFLKILDNVIKFNSPHLDEYTMTGYVKHVCVLCCNTNQFPIVILCLQILGTVVAYSILPPESLSQFVGTLCRTVNIKCYCSASWKTMKNLLGTHLGHSTLYTMCRFLQEPNLKKDAGLLRGCVFYIHMALWDINSMQNLCCPPSSVLPSVLQAVKANHPSVALEVIIGIQKLINKQGLELLEPTWDIVLEIILHVIKQIELAPNEVPNNLTIITLHEILNTIENLIEVGNYKGSMNQFFAVIHECSRDRPETSVLKLIKFQSKSIRPTESAWLQNLYNLLANYFKPDLRTNVRLKVLSVLEDTIQLYGKVWQYEDELINHIVIPHMQNIATDDNIVVRSEVAKLLVDLCKDYNSNICVELLEILEKLLLRPMEKEAVPTHSTEADFLDISVLVPGLIQVFGRKIHKLPSSHATIIFKILVDFLEKNVHKPVKDLKPARIMIFECLLSLRADSNCRIGLPDPETKQLKFSPYLCASYKPVEPIVTSPPATSPPLTPVCKIVHLPMELAFQVILTHLEIEKDWEIVKSILEKLPEMLCNKAIMLTKTGNPQINQLVKVLCSMLQNKALNLVEGVNPKEKRLEFQTTVVNVLLALSCYGSNLDPPHQQLLINTLTRSTAIDPRCSRQSINSLTICMVDMRETMMKLLPEVLLRLSKISATIYIAMPILEFLSALSQLPTVFANFVGDQYMAVFAIALPYTNPFKYDNYIVSLAYHVISVWFLKCRLPFRKDFVKFIVSGLQTNVMVPFQELNQFKLCLTSMNQDSSDRKRSSSLTEQGSRRRTKPETSSKSSFIQKTPRDKTVLTFYEELNETCIDLMARYTYSPCSALPKRLPTAEFLLNGGITKSWMVGNKLITITTSGCTEKVLKHGVCDKCWSLCSSHNNSKIARYARSNSGNEEKESFLARQSSTDKGEEVKKYDAASLAKMIGEEKKEPPICACWCQGWAEVLIRRPTGNVSWVMKVQNQVSFKQHIYEFPLNEMSTLYMPDLYFEPSSAISIEEQEETEDVEEAACSSSSRPVSVPGSPTKQSLSRQSSQDSADDQGEIIYDDGTRARNQVRRSNSSPEMANWKNPFVHQKQERENDVENHDEESTKKNKKDVRVSCEAIPEEIAGMGTSPPTGQEAPKPPAEQPPPQPQHPSLLTCYSYPGSSPPGESNIAPKPYKTVPASPNQITSQTQPTFLPKNDPLDNNVLDRPNNLPSLSNLTPLSSKPPQSPTQTSPRLQRHFDKDVFTGSPNIQKSSSSSKLEKNRAKSGGEPTLAEKRDRLHTISVMSTSTRKPTPPKKVPKEILKSGLNPSFVFLQLYHTACFGSTAEVPLYVPPTTVIDRAINILDRMYPYEVHKIGVLYINEGQVDKESDILRNTSGCIRYMEFLQNLGTLLKLADVNPRDIYLGGVDQGGADGKYMYTHQDDLVQLAFHVATLMPNRESDPYGNYKKAHVGNDNVVIIYNNSGQEFDVNTFRSQVTLAYIIVEPLDYGCNKVEVKVKSDLLKIIGSNEVISVSDQSVSILVRQLAIHADLAATVLNSLRSHATDPYASNWLERLRKLKNLREKVIQELKKVKESGNQKGPSEEKNTVEDFTDFT</sequence>
<dbReference type="PANTHER" id="PTHR10063:SF0">
    <property type="entry name" value="TUBERIN"/>
    <property type="match status" value="1"/>
</dbReference>
<feature type="compositionally biased region" description="Basic and acidic residues" evidence="2">
    <location>
        <begin position="1243"/>
        <end position="1268"/>
    </location>
</feature>
<feature type="compositionally biased region" description="Polar residues" evidence="2">
    <location>
        <begin position="1334"/>
        <end position="1346"/>
    </location>
</feature>
<reference evidence="4" key="1">
    <citation type="journal article" date="2023" name="G3 (Bethesda)">
        <title>Whole genome assemblies of Zophobas morio and Tenebrio molitor.</title>
        <authorList>
            <person name="Kaur S."/>
            <person name="Stinson S.A."/>
            <person name="diCenzo G.C."/>
        </authorList>
    </citation>
    <scope>NUCLEOTIDE SEQUENCE</scope>
    <source>
        <strain evidence="4">QUZm001</strain>
    </source>
</reference>
<feature type="domain" description="Rap-GAP" evidence="3">
    <location>
        <begin position="1496"/>
        <end position="1724"/>
    </location>
</feature>
<dbReference type="InterPro" id="IPR018515">
    <property type="entry name" value="Tuberin-type_domain"/>
</dbReference>
<dbReference type="InterPro" id="IPR027107">
    <property type="entry name" value="Tuberin/Ral-act_asu"/>
</dbReference>
<dbReference type="InterPro" id="IPR000331">
    <property type="entry name" value="Rap/Ran_GAP_dom"/>
</dbReference>
<dbReference type="GO" id="GO:0005634">
    <property type="term" value="C:nucleus"/>
    <property type="evidence" value="ECO:0007669"/>
    <property type="project" value="InterPro"/>
</dbReference>
<dbReference type="GO" id="GO:0051056">
    <property type="term" value="P:regulation of small GTPase mediated signal transduction"/>
    <property type="evidence" value="ECO:0007669"/>
    <property type="project" value="InterPro"/>
</dbReference>
<dbReference type="GO" id="GO:0030178">
    <property type="term" value="P:negative regulation of Wnt signaling pathway"/>
    <property type="evidence" value="ECO:0007669"/>
    <property type="project" value="TreeGrafter"/>
</dbReference>
<accession>A0AA38HW95</accession>
<feature type="compositionally biased region" description="Low complexity" evidence="2">
    <location>
        <begin position="1362"/>
        <end position="1388"/>
    </location>
</feature>
<feature type="region of interest" description="Disordered" evidence="2">
    <location>
        <begin position="930"/>
        <end position="962"/>
    </location>
</feature>
<dbReference type="InterPro" id="IPR011989">
    <property type="entry name" value="ARM-like"/>
</dbReference>
<dbReference type="SUPFAM" id="SSF48371">
    <property type="entry name" value="ARM repeat"/>
    <property type="match status" value="1"/>
</dbReference>
<feature type="compositionally biased region" description="Low complexity" evidence="2">
    <location>
        <begin position="1311"/>
        <end position="1320"/>
    </location>
</feature>
<dbReference type="InterPro" id="IPR016024">
    <property type="entry name" value="ARM-type_fold"/>
</dbReference>
<feature type="compositionally biased region" description="Polar residues" evidence="2">
    <location>
        <begin position="952"/>
        <end position="961"/>
    </location>
</feature>
<feature type="compositionally biased region" description="Acidic residues" evidence="2">
    <location>
        <begin position="1205"/>
        <end position="1214"/>
    </location>
</feature>
<dbReference type="Pfam" id="PF11864">
    <property type="entry name" value="DUF3384"/>
    <property type="match status" value="1"/>
</dbReference>
<dbReference type="FunFam" id="3.40.50.11210:FF:000001">
    <property type="entry name" value="Ral GTPase-activating protein subunit alpha-1 isoform 1"/>
    <property type="match status" value="1"/>
</dbReference>
<dbReference type="InterPro" id="IPR035974">
    <property type="entry name" value="Rap/Ran-GAP_sf"/>
</dbReference>
<dbReference type="Proteomes" id="UP001168821">
    <property type="component" value="Unassembled WGS sequence"/>
</dbReference>
<name>A0AA38HW95_9CUCU</name>
<organism evidence="4 5">
    <name type="scientific">Zophobas morio</name>
    <dbReference type="NCBI Taxonomy" id="2755281"/>
    <lineage>
        <taxon>Eukaryota</taxon>
        <taxon>Metazoa</taxon>
        <taxon>Ecdysozoa</taxon>
        <taxon>Arthropoda</taxon>
        <taxon>Hexapoda</taxon>
        <taxon>Insecta</taxon>
        <taxon>Pterygota</taxon>
        <taxon>Neoptera</taxon>
        <taxon>Endopterygota</taxon>
        <taxon>Coleoptera</taxon>
        <taxon>Polyphaga</taxon>
        <taxon>Cucujiformia</taxon>
        <taxon>Tenebrionidae</taxon>
        <taxon>Zophobas</taxon>
    </lineage>
</organism>
<evidence type="ECO:0000256" key="2">
    <source>
        <dbReference type="SAM" id="MobiDB-lite"/>
    </source>
</evidence>
<feature type="region of interest" description="Disordered" evidence="2">
    <location>
        <begin position="1727"/>
        <end position="1750"/>
    </location>
</feature>
<dbReference type="GO" id="GO:0051898">
    <property type="term" value="P:negative regulation of phosphatidylinositol 3-kinase/protein kinase B signal transduction"/>
    <property type="evidence" value="ECO:0007669"/>
    <property type="project" value="TreeGrafter"/>
</dbReference>
<feature type="region of interest" description="Disordered" evidence="2">
    <location>
        <begin position="1166"/>
        <end position="1452"/>
    </location>
</feature>
<dbReference type="InterPro" id="IPR003913">
    <property type="entry name" value="Tuberin"/>
</dbReference>
<gene>
    <name evidence="4" type="ORF">Zmor_023065</name>
</gene>